<gene>
    <name evidence="2" type="ORF">HHI36_016109</name>
</gene>
<organism evidence="2 3">
    <name type="scientific">Cryptolaemus montrouzieri</name>
    <dbReference type="NCBI Taxonomy" id="559131"/>
    <lineage>
        <taxon>Eukaryota</taxon>
        <taxon>Metazoa</taxon>
        <taxon>Ecdysozoa</taxon>
        <taxon>Arthropoda</taxon>
        <taxon>Hexapoda</taxon>
        <taxon>Insecta</taxon>
        <taxon>Pterygota</taxon>
        <taxon>Neoptera</taxon>
        <taxon>Endopterygota</taxon>
        <taxon>Coleoptera</taxon>
        <taxon>Polyphaga</taxon>
        <taxon>Cucujiformia</taxon>
        <taxon>Coccinelloidea</taxon>
        <taxon>Coccinellidae</taxon>
        <taxon>Scymninae</taxon>
        <taxon>Scymnini</taxon>
        <taxon>Cryptolaemus</taxon>
    </lineage>
</organism>
<comment type="caution">
    <text evidence="2">The sequence shown here is derived from an EMBL/GenBank/DDBJ whole genome shotgun (WGS) entry which is preliminary data.</text>
</comment>
<dbReference type="InterPro" id="IPR045071">
    <property type="entry name" value="BBP-like"/>
</dbReference>
<dbReference type="Gene3D" id="3.30.1370.10">
    <property type="entry name" value="K Homology domain, type 1"/>
    <property type="match status" value="1"/>
</dbReference>
<feature type="compositionally biased region" description="Basic and acidic residues" evidence="1">
    <location>
        <begin position="11"/>
        <end position="29"/>
    </location>
</feature>
<name>A0ABD2NIU5_9CUCU</name>
<accession>A0ABD2NIU5</accession>
<dbReference type="InterPro" id="IPR036612">
    <property type="entry name" value="KH_dom_type_1_sf"/>
</dbReference>
<dbReference type="EMBL" id="JABFTP020000124">
    <property type="protein sequence ID" value="KAL3278563.1"/>
    <property type="molecule type" value="Genomic_DNA"/>
</dbReference>
<evidence type="ECO:0000313" key="3">
    <source>
        <dbReference type="Proteomes" id="UP001516400"/>
    </source>
</evidence>
<keyword evidence="3" id="KW-1185">Reference proteome</keyword>
<proteinExistence type="predicted"/>
<dbReference type="PANTHER" id="PTHR11208:SF42">
    <property type="entry name" value="QUAKING RELATED 54B, ISOFORM E"/>
    <property type="match status" value="1"/>
</dbReference>
<protein>
    <submittedName>
        <fullName evidence="2">Uncharacterized protein</fullName>
    </submittedName>
</protein>
<feature type="region of interest" description="Disordered" evidence="1">
    <location>
        <begin position="1"/>
        <end position="29"/>
    </location>
</feature>
<dbReference type="AlphaFoldDB" id="A0ABD2NIU5"/>
<sequence length="199" mass="22439">MCKMSILGRGSMKDHQKEEELKASGDPKYGHLSEDLHVEISAFGPPAEAHARMAFALAEVRKYLIPDKNDSIRQEQLRELESISGSSSSVPPSFYRNSRMMKSSPDAASFRPPPVMRTATRAPVVTPRVMPAKIKIMSILDRARLAMEESYGYEEPVNSPGPYHSYRSYEAPPSPIYDYSAPEYYRKSPPPRYGRHPAF</sequence>
<dbReference type="Proteomes" id="UP001516400">
    <property type="component" value="Unassembled WGS sequence"/>
</dbReference>
<dbReference type="SUPFAM" id="SSF54791">
    <property type="entry name" value="Eukaryotic type KH-domain (KH-domain type I)"/>
    <property type="match status" value="1"/>
</dbReference>
<evidence type="ECO:0000256" key="1">
    <source>
        <dbReference type="SAM" id="MobiDB-lite"/>
    </source>
</evidence>
<reference evidence="2 3" key="1">
    <citation type="journal article" date="2021" name="BMC Biol.">
        <title>Horizontally acquired antibacterial genes associated with adaptive radiation of ladybird beetles.</title>
        <authorList>
            <person name="Li H.S."/>
            <person name="Tang X.F."/>
            <person name="Huang Y.H."/>
            <person name="Xu Z.Y."/>
            <person name="Chen M.L."/>
            <person name="Du X.Y."/>
            <person name="Qiu B.Y."/>
            <person name="Chen P.T."/>
            <person name="Zhang W."/>
            <person name="Slipinski A."/>
            <person name="Escalona H.E."/>
            <person name="Waterhouse R.M."/>
            <person name="Zwick A."/>
            <person name="Pang H."/>
        </authorList>
    </citation>
    <scope>NUCLEOTIDE SEQUENCE [LARGE SCALE GENOMIC DNA]</scope>
    <source>
        <strain evidence="2">SYSU2018</strain>
    </source>
</reference>
<dbReference type="PANTHER" id="PTHR11208">
    <property type="entry name" value="RNA-BINDING PROTEIN RELATED"/>
    <property type="match status" value="1"/>
</dbReference>
<evidence type="ECO:0000313" key="2">
    <source>
        <dbReference type="EMBL" id="KAL3278563.1"/>
    </source>
</evidence>